<dbReference type="InterPro" id="IPR006132">
    <property type="entry name" value="Asp/Orn_carbamoyltranf_P-bd"/>
</dbReference>
<dbReference type="FunFam" id="3.40.50.1370:FF:000008">
    <property type="entry name" value="Ornithine carbamoyltransferase"/>
    <property type="match status" value="1"/>
</dbReference>
<feature type="binding site" evidence="6">
    <location>
        <position position="88"/>
    </location>
    <ligand>
        <name>carbamoyl phosphate</name>
        <dbReference type="ChEBI" id="CHEBI:58228"/>
    </ligand>
</feature>
<comment type="caution">
    <text evidence="9">The sequence shown here is derived from an EMBL/GenBank/DDBJ whole genome shotgun (WGS) entry which is preliminary data.</text>
</comment>
<comment type="pathway">
    <text evidence="1">Amino-acid biosynthesis; L-arginine biosynthesis; L-arginine from L-ornithine and carbamoyl phosphate: step 1/3.</text>
</comment>
<feature type="binding site" evidence="6">
    <location>
        <begin position="61"/>
        <end position="64"/>
    </location>
    <ligand>
        <name>carbamoyl phosphate</name>
        <dbReference type="ChEBI" id="CHEBI:58228"/>
    </ligand>
</feature>
<gene>
    <name evidence="9" type="ORF">AXK11_00990</name>
</gene>
<evidence type="ECO:0000256" key="1">
    <source>
        <dbReference type="ARBA" id="ARBA00004975"/>
    </source>
</evidence>
<dbReference type="GO" id="GO:0005737">
    <property type="term" value="C:cytoplasm"/>
    <property type="evidence" value="ECO:0007669"/>
    <property type="project" value="UniProtKB-SubCell"/>
</dbReference>
<feature type="binding site" evidence="6">
    <location>
        <position position="257"/>
    </location>
    <ligand>
        <name>L-ornithine</name>
        <dbReference type="ChEBI" id="CHEBI:46911"/>
    </ligand>
</feature>
<comment type="similarity">
    <text evidence="2 6">Belongs to the aspartate/ornithine carbamoyltransferase superfamily. OTCase family.</text>
</comment>
<evidence type="ECO:0000256" key="3">
    <source>
        <dbReference type="ARBA" id="ARBA00013007"/>
    </source>
</evidence>
<evidence type="ECO:0000259" key="7">
    <source>
        <dbReference type="Pfam" id="PF00185"/>
    </source>
</evidence>
<dbReference type="GO" id="GO:0004585">
    <property type="term" value="F:ornithine carbamoyltransferase activity"/>
    <property type="evidence" value="ECO:0007669"/>
    <property type="project" value="UniProtKB-UniRule"/>
</dbReference>
<feature type="binding site" evidence="6">
    <location>
        <begin position="139"/>
        <end position="142"/>
    </location>
    <ligand>
        <name>carbamoyl phosphate</name>
        <dbReference type="ChEBI" id="CHEBI:58228"/>
    </ligand>
</feature>
<dbReference type="InterPro" id="IPR036901">
    <property type="entry name" value="Asp/Orn_carbamoylTrfase_sf"/>
</dbReference>
<feature type="binding site" evidence="6">
    <location>
        <begin position="261"/>
        <end position="262"/>
    </location>
    <ligand>
        <name>L-ornithine</name>
        <dbReference type="ChEBI" id="CHEBI:46911"/>
    </ligand>
</feature>
<reference evidence="10" key="1">
    <citation type="submission" date="2016-02" db="EMBL/GenBank/DDBJ databases">
        <authorList>
            <person name="Sanders J.G."/>
            <person name="Lin J.Y."/>
            <person name="Wertz J.T."/>
            <person name="Russell J.A."/>
            <person name="Moreau C.S."/>
            <person name="Powell S."/>
        </authorList>
    </citation>
    <scope>NUCLEOTIDE SEQUENCE [LARGE SCALE GENOMIC DNA]</scope>
    <source>
        <strain evidence="10">CAG34</strain>
    </source>
</reference>
<evidence type="ECO:0000256" key="6">
    <source>
        <dbReference type="HAMAP-Rule" id="MF_01109"/>
    </source>
</evidence>
<evidence type="ECO:0000313" key="9">
    <source>
        <dbReference type="EMBL" id="KXU38203.1"/>
    </source>
</evidence>
<dbReference type="InterPro" id="IPR006131">
    <property type="entry name" value="Asp_carbamoyltransf_Asp/Orn-bd"/>
</dbReference>
<name>A0A139SUD9_9BACT</name>
<comment type="catalytic activity">
    <reaction evidence="5 6">
        <text>carbamoyl phosphate + L-ornithine = L-citrulline + phosphate + H(+)</text>
        <dbReference type="Rhea" id="RHEA:19513"/>
        <dbReference type="ChEBI" id="CHEBI:15378"/>
        <dbReference type="ChEBI" id="CHEBI:43474"/>
        <dbReference type="ChEBI" id="CHEBI:46911"/>
        <dbReference type="ChEBI" id="CHEBI:57743"/>
        <dbReference type="ChEBI" id="CHEBI:58228"/>
        <dbReference type="EC" id="2.1.3.3"/>
    </reaction>
</comment>
<accession>A0A139SUD9</accession>
<protein>
    <recommendedName>
        <fullName evidence="3 6">Ornithine carbamoyltransferase</fullName>
        <shortName evidence="6">OTCase</shortName>
        <ecNumber evidence="3 6">2.1.3.3</ecNumber>
    </recommendedName>
</protein>
<feature type="binding site" evidence="6">
    <location>
        <begin position="297"/>
        <end position="298"/>
    </location>
    <ligand>
        <name>carbamoyl phosphate</name>
        <dbReference type="ChEBI" id="CHEBI:58228"/>
    </ligand>
</feature>
<dbReference type="GO" id="GO:0016597">
    <property type="term" value="F:amino acid binding"/>
    <property type="evidence" value="ECO:0007669"/>
    <property type="project" value="InterPro"/>
</dbReference>
<dbReference type="HAMAP" id="MF_01109">
    <property type="entry name" value="OTCase"/>
    <property type="match status" value="1"/>
</dbReference>
<dbReference type="PRINTS" id="PR00102">
    <property type="entry name" value="OTCASE"/>
</dbReference>
<comment type="subcellular location">
    <subcellularLocation>
        <location evidence="6">Cytoplasm</location>
    </subcellularLocation>
</comment>
<dbReference type="STRING" id="1548207.AXK11_00990"/>
<dbReference type="OrthoDB" id="9802587at2"/>
<dbReference type="InterPro" id="IPR006130">
    <property type="entry name" value="Asp/Orn_carbamoylTrfase"/>
</dbReference>
<evidence type="ECO:0000256" key="4">
    <source>
        <dbReference type="ARBA" id="ARBA00022679"/>
    </source>
</evidence>
<dbReference type="NCBIfam" id="NF001986">
    <property type="entry name" value="PRK00779.1"/>
    <property type="match status" value="1"/>
</dbReference>
<dbReference type="PANTHER" id="PTHR45753">
    <property type="entry name" value="ORNITHINE CARBAMOYLTRANSFERASE, MITOCHONDRIAL"/>
    <property type="match status" value="1"/>
</dbReference>
<evidence type="ECO:0000259" key="8">
    <source>
        <dbReference type="Pfam" id="PF02729"/>
    </source>
</evidence>
<feature type="binding site" evidence="6">
    <location>
        <position position="112"/>
    </location>
    <ligand>
        <name>carbamoyl phosphate</name>
        <dbReference type="ChEBI" id="CHEBI:58228"/>
    </ligand>
</feature>
<keyword evidence="4 6" id="KW-0808">Transferase</keyword>
<evidence type="ECO:0000256" key="2">
    <source>
        <dbReference type="ARBA" id="ARBA00007805"/>
    </source>
</evidence>
<dbReference type="Gene3D" id="3.40.50.1370">
    <property type="entry name" value="Aspartate/ornithine carbamoyltransferase"/>
    <property type="match status" value="2"/>
</dbReference>
<dbReference type="AlphaFoldDB" id="A0A139SUD9"/>
<dbReference type="Pfam" id="PF00185">
    <property type="entry name" value="OTCace"/>
    <property type="match status" value="1"/>
</dbReference>
<dbReference type="EC" id="2.1.3.3" evidence="3 6"/>
<dbReference type="NCBIfam" id="TIGR00658">
    <property type="entry name" value="orni_carb_tr"/>
    <property type="match status" value="1"/>
</dbReference>
<dbReference type="PRINTS" id="PR00100">
    <property type="entry name" value="AOTCASE"/>
</dbReference>
<dbReference type="GO" id="GO:0042450">
    <property type="term" value="P:L-arginine biosynthetic process via ornithine"/>
    <property type="evidence" value="ECO:0007669"/>
    <property type="project" value="UniProtKB-UniRule"/>
</dbReference>
<dbReference type="InterPro" id="IPR024904">
    <property type="entry name" value="OTCase_ArgI"/>
</dbReference>
<dbReference type="EMBL" id="LSZQ01000003">
    <property type="protein sequence ID" value="KXU38203.1"/>
    <property type="molecule type" value="Genomic_DNA"/>
</dbReference>
<feature type="binding site" evidence="6">
    <location>
        <position position="325"/>
    </location>
    <ligand>
        <name>carbamoyl phosphate</name>
        <dbReference type="ChEBI" id="CHEBI:58228"/>
    </ligand>
</feature>
<dbReference type="Proteomes" id="UP000070058">
    <property type="component" value="Unassembled WGS sequence"/>
</dbReference>
<dbReference type="PROSITE" id="PS00097">
    <property type="entry name" value="CARBAMOYLTRANSFERASE"/>
    <property type="match status" value="1"/>
</dbReference>
<organism evidence="9 10">
    <name type="scientific">Cephaloticoccus primus</name>
    <dbReference type="NCBI Taxonomy" id="1548207"/>
    <lineage>
        <taxon>Bacteria</taxon>
        <taxon>Pseudomonadati</taxon>
        <taxon>Verrucomicrobiota</taxon>
        <taxon>Opitutia</taxon>
        <taxon>Opitutales</taxon>
        <taxon>Opitutaceae</taxon>
        <taxon>Cephaloticoccus</taxon>
    </lineage>
</organism>
<keyword evidence="6" id="KW-0963">Cytoplasm</keyword>
<dbReference type="PANTHER" id="PTHR45753:SF3">
    <property type="entry name" value="ORNITHINE TRANSCARBAMYLASE, MITOCHONDRIAL"/>
    <property type="match status" value="1"/>
</dbReference>
<proteinExistence type="inferred from homology"/>
<keyword evidence="10" id="KW-1185">Reference proteome</keyword>
<dbReference type="SUPFAM" id="SSF53671">
    <property type="entry name" value="Aspartate/ornithine carbamoyltransferase"/>
    <property type="match status" value="1"/>
</dbReference>
<feature type="domain" description="Aspartate/ornithine carbamoyltransferase Asp/Orn-binding" evidence="7">
    <location>
        <begin position="183"/>
        <end position="335"/>
    </location>
</feature>
<dbReference type="RefSeq" id="WP_068628161.1">
    <property type="nucleotide sequence ID" value="NZ_LSZQ01000003.1"/>
</dbReference>
<feature type="domain" description="Aspartate/ornithine carbamoyltransferase carbamoyl-P binding" evidence="8">
    <location>
        <begin position="2"/>
        <end position="152"/>
    </location>
</feature>
<evidence type="ECO:0000313" key="10">
    <source>
        <dbReference type="Proteomes" id="UP000070058"/>
    </source>
</evidence>
<dbReference type="InterPro" id="IPR002292">
    <property type="entry name" value="Orn/put_carbamltrans"/>
</dbReference>
<dbReference type="Pfam" id="PF02729">
    <property type="entry name" value="OTCace_N"/>
    <property type="match status" value="1"/>
</dbReference>
<dbReference type="GO" id="GO:0019240">
    <property type="term" value="P:citrulline biosynthetic process"/>
    <property type="evidence" value="ECO:0007669"/>
    <property type="project" value="TreeGrafter"/>
</dbReference>
<evidence type="ECO:0000256" key="5">
    <source>
        <dbReference type="ARBA" id="ARBA00048772"/>
    </source>
</evidence>
<sequence>MRHFLKETDFSAEELPAVFSLAQQLKQSRAALFGAGSSARVAPEFRQLNAQSWGMIFAKSSTRTRVSFEVGIQELGGYPIFLSKGDIQLGRGETVADTARVLSRYLHGLIVRTYAHAELEELAAHASMPVVNALTDFLHPCQIYADLFTLAEKWTAKTGGNNHSGGGAAGTVIGESLVASLRGRKLAYLGDCSFNMANSWILGGALFGMQIVLAGPADFGPGPQIDALLAEAGLPKNYVFTSDAREAVREADAVYTDVWASMGQEDEARERRRLMEPYAVTRELFAAARPDAFFMHCLPAHAGEEVEQAVLDDPRSIIFDEAENRLHIQKAIMATLCASAAAGHA</sequence>
<feature type="binding site" evidence="6">
    <location>
        <position position="195"/>
    </location>
    <ligand>
        <name>L-ornithine</name>
        <dbReference type="ChEBI" id="CHEBI:46911"/>
    </ligand>
</feature>